<reference evidence="4" key="1">
    <citation type="submission" date="2017-02" db="UniProtKB">
        <authorList>
            <consortium name="WormBaseParasite"/>
        </authorList>
    </citation>
    <scope>IDENTIFICATION</scope>
</reference>
<accession>A0A0N5CJ67</accession>
<reference evidence="2 3" key="2">
    <citation type="submission" date="2018-11" db="EMBL/GenBank/DDBJ databases">
        <authorList>
            <consortium name="Pathogen Informatics"/>
        </authorList>
    </citation>
    <scope>NUCLEOTIDE SEQUENCE [LARGE SCALE GENOMIC DNA]</scope>
</reference>
<gene>
    <name evidence="2" type="ORF">TCLT_LOCUS60</name>
</gene>
<proteinExistence type="predicted"/>
<organism evidence="4">
    <name type="scientific">Thelazia callipaeda</name>
    <name type="common">Oriental eyeworm</name>
    <name type="synonym">Parasitic nematode</name>
    <dbReference type="NCBI Taxonomy" id="103827"/>
    <lineage>
        <taxon>Eukaryota</taxon>
        <taxon>Metazoa</taxon>
        <taxon>Ecdysozoa</taxon>
        <taxon>Nematoda</taxon>
        <taxon>Chromadorea</taxon>
        <taxon>Rhabditida</taxon>
        <taxon>Spirurina</taxon>
        <taxon>Spiruromorpha</taxon>
        <taxon>Thelazioidea</taxon>
        <taxon>Thelaziidae</taxon>
        <taxon>Thelazia</taxon>
    </lineage>
</organism>
<dbReference type="EMBL" id="UYYF01000004">
    <property type="protein sequence ID" value="VDM94881.1"/>
    <property type="molecule type" value="Genomic_DNA"/>
</dbReference>
<evidence type="ECO:0000256" key="1">
    <source>
        <dbReference type="SAM" id="MobiDB-lite"/>
    </source>
</evidence>
<evidence type="ECO:0000313" key="4">
    <source>
        <dbReference type="WBParaSite" id="TCLT_0000005901-mRNA-1"/>
    </source>
</evidence>
<dbReference type="OrthoDB" id="5845215at2759"/>
<feature type="compositionally biased region" description="Basic and acidic residues" evidence="1">
    <location>
        <begin position="1"/>
        <end position="11"/>
    </location>
</feature>
<dbReference type="Proteomes" id="UP000276776">
    <property type="component" value="Unassembled WGS sequence"/>
</dbReference>
<dbReference type="STRING" id="103827.A0A0N5CJ67"/>
<name>A0A0N5CJ67_THECL</name>
<evidence type="ECO:0000313" key="3">
    <source>
        <dbReference type="Proteomes" id="UP000276776"/>
    </source>
</evidence>
<dbReference type="WBParaSite" id="TCLT_0000005901-mRNA-1">
    <property type="protein sequence ID" value="TCLT_0000005901-mRNA-1"/>
    <property type="gene ID" value="TCLT_0000005901"/>
</dbReference>
<sequence>MNCIEQKKSDTLDFSPKTRPKSQSFKDFRDLVLRRNIRKRSMAITVDAKSCETDLFQLNSSAFLGTHPRTRSFLWDFRKFFSKNKTSVESLSTKLKSAQNIPNIDKYSCESVVVKHRGKSQSWSHYEAQNMRQKLKKTTELREVRTSSNIYLPVQQLQSDDDECVNEIISKIPRHRNMNTYEVRSRDCRFLIQSHKEMRRYIFFIWIHFRFRAVFYVIKIKDVFLCFLLPPS</sequence>
<feature type="region of interest" description="Disordered" evidence="1">
    <location>
        <begin position="1"/>
        <end position="21"/>
    </location>
</feature>
<protein>
    <submittedName>
        <fullName evidence="2 4">Uncharacterized protein</fullName>
    </submittedName>
</protein>
<evidence type="ECO:0000313" key="2">
    <source>
        <dbReference type="EMBL" id="VDM94881.1"/>
    </source>
</evidence>
<keyword evidence="3" id="KW-1185">Reference proteome</keyword>
<dbReference type="AlphaFoldDB" id="A0A0N5CJ67"/>